<feature type="transmembrane region" description="Helical" evidence="5">
    <location>
        <begin position="12"/>
        <end position="34"/>
    </location>
</feature>
<reference evidence="6 7" key="1">
    <citation type="submission" date="2018-05" db="EMBL/GenBank/DDBJ databases">
        <title>Genome sequencing and assembly of the regulated plant pathogen Lachnellula willkommii and related sister species for the development of diagnostic species identification markers.</title>
        <authorList>
            <person name="Giroux E."/>
            <person name="Bilodeau G."/>
        </authorList>
    </citation>
    <scope>NUCLEOTIDE SEQUENCE [LARGE SCALE GENOMIC DNA]</scope>
    <source>
        <strain evidence="6 7">CBS 160.35</strain>
    </source>
</reference>
<name>A0A8H8S2X8_9HELO</name>
<evidence type="ECO:0000256" key="1">
    <source>
        <dbReference type="ARBA" id="ARBA00004141"/>
    </source>
</evidence>
<dbReference type="PANTHER" id="PTHR23501:SF43">
    <property type="entry name" value="MULTIDRUG TRANSPORTER, PUTATIVE (AFU_ORTHOLOGUE AFUA_6G03040)-RELATED"/>
    <property type="match status" value="1"/>
</dbReference>
<evidence type="ECO:0000256" key="2">
    <source>
        <dbReference type="ARBA" id="ARBA00022692"/>
    </source>
</evidence>
<dbReference type="Proteomes" id="UP000443090">
    <property type="component" value="Unassembled WGS sequence"/>
</dbReference>
<feature type="transmembrane region" description="Helical" evidence="5">
    <location>
        <begin position="46"/>
        <end position="65"/>
    </location>
</feature>
<comment type="caution">
    <text evidence="6">The sequence shown here is derived from an EMBL/GenBank/DDBJ whole genome shotgun (WGS) entry which is preliminary data.</text>
</comment>
<keyword evidence="4 5" id="KW-0472">Membrane</keyword>
<evidence type="ECO:0000256" key="3">
    <source>
        <dbReference type="ARBA" id="ARBA00022989"/>
    </source>
</evidence>
<organism evidence="6 7">
    <name type="scientific">Lachnellula occidentalis</name>
    <dbReference type="NCBI Taxonomy" id="215460"/>
    <lineage>
        <taxon>Eukaryota</taxon>
        <taxon>Fungi</taxon>
        <taxon>Dikarya</taxon>
        <taxon>Ascomycota</taxon>
        <taxon>Pezizomycotina</taxon>
        <taxon>Leotiomycetes</taxon>
        <taxon>Helotiales</taxon>
        <taxon>Lachnaceae</taxon>
        <taxon>Lachnellula</taxon>
    </lineage>
</organism>
<dbReference type="AlphaFoldDB" id="A0A8H8S2X8"/>
<keyword evidence="3 5" id="KW-1133">Transmembrane helix</keyword>
<dbReference type="GO" id="GO:0005886">
    <property type="term" value="C:plasma membrane"/>
    <property type="evidence" value="ECO:0007669"/>
    <property type="project" value="TreeGrafter"/>
</dbReference>
<accession>A0A8H8S2X8</accession>
<evidence type="ECO:0000256" key="4">
    <source>
        <dbReference type="ARBA" id="ARBA00023136"/>
    </source>
</evidence>
<evidence type="ECO:0000313" key="7">
    <source>
        <dbReference type="Proteomes" id="UP000443090"/>
    </source>
</evidence>
<comment type="subcellular location">
    <subcellularLocation>
        <location evidence="1">Membrane</location>
        <topology evidence="1">Multi-pass membrane protein</topology>
    </subcellularLocation>
</comment>
<keyword evidence="2 5" id="KW-0812">Transmembrane</keyword>
<gene>
    <name evidence="6" type="ORF">LOCC1_G004026</name>
</gene>
<evidence type="ECO:0000256" key="5">
    <source>
        <dbReference type="SAM" id="Phobius"/>
    </source>
</evidence>
<dbReference type="EMBL" id="QGMI01000188">
    <property type="protein sequence ID" value="TVY45556.1"/>
    <property type="molecule type" value="Genomic_DNA"/>
</dbReference>
<dbReference type="OrthoDB" id="440553at2759"/>
<dbReference type="GO" id="GO:0022857">
    <property type="term" value="F:transmembrane transporter activity"/>
    <property type="evidence" value="ECO:0007669"/>
    <property type="project" value="TreeGrafter"/>
</dbReference>
<protein>
    <submittedName>
        <fullName evidence="6">Uncharacterized protein</fullName>
    </submittedName>
</protein>
<evidence type="ECO:0000313" key="6">
    <source>
        <dbReference type="EMBL" id="TVY45556.1"/>
    </source>
</evidence>
<keyword evidence="7" id="KW-1185">Reference proteome</keyword>
<proteinExistence type="predicted"/>
<sequence length="115" mass="13003">MAVDMKTSKQILLDIDYIGGVSLFGFCVFLVTAFQEANTRYPWDSAVVIVLFSFSGLFLIGFICWQKCLSNAKTSIQAIFPRRMMKHRLFICTIFDSDSAEVPNHWRAFANSCGS</sequence>
<dbReference type="PANTHER" id="PTHR23501">
    <property type="entry name" value="MAJOR FACILITATOR SUPERFAMILY"/>
    <property type="match status" value="1"/>
</dbReference>